<dbReference type="OMA" id="PPNDYTY"/>
<dbReference type="RefSeq" id="XP_002174662.1">
    <property type="nucleotide sequence ID" value="XM_002174626.2"/>
</dbReference>
<sequence length="594" mass="67902">MKLLFRRRSVRRLLQLTLALTAFWLVTNRVQQASSPKQLFPPPTAWSGAAPSESEDVVGLPRSVRRLKASTDAFLNELHHDDVQNTVLFVSYGIDADTHSLFELACRMASTQAILVNFAIIGEHDVASLFLFEANRETVDACPVQFVLKPSWYGDGRGISARLRNLRDDVAVRTTRILLEAEVQNAIMESVPRVIVTSQYASPATVEALKRFLDKQYFAHIPIDTRNVHDSLWLAELDLHALAEYRIPRFEVVLFVEMGAYKLLDRMLRMLRSTLHSPSNDLPRLFMFIRCDERLPHLTNLYAGNAWPRDRLSVRWYTQNSTPMLVEAWIPPDPYTYAIVIDLLATDAGSGDEQEMQMLSPVWMAWLRYAVLHTFYREHSRPYKANVLAILPTMATPINDMPFVLTQEFNSRIALFAPDAFYRLQQYVMLRLSQPDFIDRLQEQGQQLGVPAVTPSQFPAGSVFNEARPFILELERLLGFVSLQPALLDDDTDNNWRDRSGSLEENRENELSAHVVASEWQYLRRNMRRLPALQLEKAEDAPLIVPVNGQHSWTWSESQNRSAELFKSISSCFQEGQLSEFPIESIFCGVVASQ</sequence>
<dbReference type="STRING" id="402676.B6K4G2"/>
<evidence type="ECO:0000313" key="2">
    <source>
        <dbReference type="EMBL" id="EEB08369.1"/>
    </source>
</evidence>
<gene>
    <name evidence="2" type="ORF">SJAG_03522</name>
</gene>
<proteinExistence type="predicted"/>
<name>B6K4G2_SCHJY</name>
<organism evidence="2 3">
    <name type="scientific">Schizosaccharomyces japonicus (strain yFS275 / FY16936)</name>
    <name type="common">Fission yeast</name>
    <dbReference type="NCBI Taxonomy" id="402676"/>
    <lineage>
        <taxon>Eukaryota</taxon>
        <taxon>Fungi</taxon>
        <taxon>Dikarya</taxon>
        <taxon>Ascomycota</taxon>
        <taxon>Taphrinomycotina</taxon>
        <taxon>Schizosaccharomycetes</taxon>
        <taxon>Schizosaccharomycetales</taxon>
        <taxon>Schizosaccharomycetaceae</taxon>
        <taxon>Schizosaccharomyces</taxon>
    </lineage>
</organism>
<feature type="region of interest" description="Disordered" evidence="1">
    <location>
        <begin position="35"/>
        <end position="54"/>
    </location>
</feature>
<dbReference type="OrthoDB" id="5347691at2759"/>
<dbReference type="AlphaFoldDB" id="B6K4G2"/>
<dbReference type="GeneID" id="7048778"/>
<keyword evidence="3" id="KW-1185">Reference proteome</keyword>
<evidence type="ECO:0000313" key="3">
    <source>
        <dbReference type="Proteomes" id="UP000001744"/>
    </source>
</evidence>
<reference evidence="2 3" key="1">
    <citation type="journal article" date="2011" name="Science">
        <title>Comparative functional genomics of the fission yeasts.</title>
        <authorList>
            <person name="Rhind N."/>
            <person name="Chen Z."/>
            <person name="Yassour M."/>
            <person name="Thompson D.A."/>
            <person name="Haas B.J."/>
            <person name="Habib N."/>
            <person name="Wapinski I."/>
            <person name="Roy S."/>
            <person name="Lin M.F."/>
            <person name="Heiman D.I."/>
            <person name="Young S.K."/>
            <person name="Furuya K."/>
            <person name="Guo Y."/>
            <person name="Pidoux A."/>
            <person name="Chen H.M."/>
            <person name="Robbertse B."/>
            <person name="Goldberg J.M."/>
            <person name="Aoki K."/>
            <person name="Bayne E.H."/>
            <person name="Berlin A.M."/>
            <person name="Desjardins C.A."/>
            <person name="Dobbs E."/>
            <person name="Dukaj L."/>
            <person name="Fan L."/>
            <person name="FitzGerald M.G."/>
            <person name="French C."/>
            <person name="Gujja S."/>
            <person name="Hansen K."/>
            <person name="Keifenheim D."/>
            <person name="Levin J.Z."/>
            <person name="Mosher R.A."/>
            <person name="Mueller C.A."/>
            <person name="Pfiffner J."/>
            <person name="Priest M."/>
            <person name="Russ C."/>
            <person name="Smialowska A."/>
            <person name="Swoboda P."/>
            <person name="Sykes S.M."/>
            <person name="Vaughn M."/>
            <person name="Vengrova S."/>
            <person name="Yoder R."/>
            <person name="Zeng Q."/>
            <person name="Allshire R."/>
            <person name="Baulcombe D."/>
            <person name="Birren B.W."/>
            <person name="Brown W."/>
            <person name="Ekwall K."/>
            <person name="Kellis M."/>
            <person name="Leatherwood J."/>
            <person name="Levin H."/>
            <person name="Margalit H."/>
            <person name="Martienssen R."/>
            <person name="Nieduszynski C.A."/>
            <person name="Spatafora J.W."/>
            <person name="Friedman N."/>
            <person name="Dalgaard J.Z."/>
            <person name="Baumann P."/>
            <person name="Niki H."/>
            <person name="Regev A."/>
            <person name="Nusbaum C."/>
        </authorList>
    </citation>
    <scope>NUCLEOTIDE SEQUENCE [LARGE SCALE GENOMIC DNA]</scope>
    <source>
        <strain evidence="3">yFS275 / FY16936</strain>
    </source>
</reference>
<accession>B6K4G2</accession>
<dbReference type="VEuPathDB" id="FungiDB:SJAG_03522"/>
<dbReference type="EMBL" id="KE651167">
    <property type="protein sequence ID" value="EEB08369.1"/>
    <property type="molecule type" value="Genomic_DNA"/>
</dbReference>
<protein>
    <submittedName>
        <fullName evidence="2">Fungal protein</fullName>
    </submittedName>
</protein>
<dbReference type="Proteomes" id="UP000001744">
    <property type="component" value="Unassembled WGS sequence"/>
</dbReference>
<evidence type="ECO:0000256" key="1">
    <source>
        <dbReference type="SAM" id="MobiDB-lite"/>
    </source>
</evidence>
<dbReference type="JaponicusDB" id="SJAG_03522"/>
<dbReference type="HOGENOM" id="CLU_545319_0_0_1"/>